<keyword evidence="2" id="KW-1185">Reference proteome</keyword>
<reference evidence="1 2" key="1">
    <citation type="submission" date="2020-12" db="EMBL/GenBank/DDBJ databases">
        <title>Sphingomonas sp.</title>
        <authorList>
            <person name="Kim M.K."/>
        </authorList>
    </citation>
    <scope>NUCLEOTIDE SEQUENCE [LARGE SCALE GENOMIC DNA]</scope>
    <source>
        <strain evidence="1 2">BT552</strain>
    </source>
</reference>
<dbReference type="Proteomes" id="UP000763641">
    <property type="component" value="Unassembled WGS sequence"/>
</dbReference>
<dbReference type="InterPro" id="IPR010287">
    <property type="entry name" value="DUF892_YciF-like"/>
</dbReference>
<name>A0ABS2DBH5_9SPHN</name>
<dbReference type="InterPro" id="IPR009078">
    <property type="entry name" value="Ferritin-like_SF"/>
</dbReference>
<organism evidence="1 2">
    <name type="scientific">Sphingomonas longa</name>
    <dbReference type="NCBI Taxonomy" id="2778730"/>
    <lineage>
        <taxon>Bacteria</taxon>
        <taxon>Pseudomonadati</taxon>
        <taxon>Pseudomonadota</taxon>
        <taxon>Alphaproteobacteria</taxon>
        <taxon>Sphingomonadales</taxon>
        <taxon>Sphingomonadaceae</taxon>
        <taxon>Sphingomonas</taxon>
    </lineage>
</organism>
<evidence type="ECO:0000313" key="2">
    <source>
        <dbReference type="Proteomes" id="UP000763641"/>
    </source>
</evidence>
<gene>
    <name evidence="1" type="ORF">ILT43_15810</name>
</gene>
<sequence>MALQDLHAGKLDQVRRLPAIASGCSDAVLAECLRTEAATAAAQAERLLRAGGDMEGPSNLWMNGILDDAERDASQTQRGRLLDIALTGAIRKAKAAEIVSSETALRLATELGLDDIVLAVEANRQDEIAADRRLKACLYRLTGS</sequence>
<dbReference type="SUPFAM" id="SSF47240">
    <property type="entry name" value="Ferritin-like"/>
    <property type="match status" value="1"/>
</dbReference>
<protein>
    <submittedName>
        <fullName evidence="1">DUF892 family protein</fullName>
    </submittedName>
</protein>
<dbReference type="Gene3D" id="1.20.1260.10">
    <property type="match status" value="1"/>
</dbReference>
<dbReference type="InterPro" id="IPR012347">
    <property type="entry name" value="Ferritin-like"/>
</dbReference>
<comment type="caution">
    <text evidence="1">The sequence shown here is derived from an EMBL/GenBank/DDBJ whole genome shotgun (WGS) entry which is preliminary data.</text>
</comment>
<evidence type="ECO:0000313" key="1">
    <source>
        <dbReference type="EMBL" id="MBM6577848.1"/>
    </source>
</evidence>
<accession>A0ABS2DBH5</accession>
<dbReference type="EMBL" id="JAFEMC010000005">
    <property type="protein sequence ID" value="MBM6577848.1"/>
    <property type="molecule type" value="Genomic_DNA"/>
</dbReference>
<proteinExistence type="predicted"/>
<dbReference type="Pfam" id="PF05974">
    <property type="entry name" value="DUF892"/>
    <property type="match status" value="1"/>
</dbReference>
<dbReference type="RefSeq" id="WP_204199948.1">
    <property type="nucleotide sequence ID" value="NZ_JAFEMC010000005.1"/>
</dbReference>